<dbReference type="Proteomes" id="UP000324133">
    <property type="component" value="Unassembled WGS sequence"/>
</dbReference>
<dbReference type="OrthoDB" id="853847at2"/>
<evidence type="ECO:0000313" key="2">
    <source>
        <dbReference type="EMBL" id="KAA3437069.1"/>
    </source>
</evidence>
<protein>
    <submittedName>
        <fullName evidence="2">Uncharacterized protein</fullName>
    </submittedName>
</protein>
<proteinExistence type="predicted"/>
<evidence type="ECO:0000313" key="3">
    <source>
        <dbReference type="Proteomes" id="UP000324133"/>
    </source>
</evidence>
<feature type="region of interest" description="Disordered" evidence="1">
    <location>
        <begin position="52"/>
        <end position="92"/>
    </location>
</feature>
<organism evidence="2 3">
    <name type="scientific">Rufibacter hautae</name>
    <dbReference type="NCBI Taxonomy" id="2595005"/>
    <lineage>
        <taxon>Bacteria</taxon>
        <taxon>Pseudomonadati</taxon>
        <taxon>Bacteroidota</taxon>
        <taxon>Cytophagia</taxon>
        <taxon>Cytophagales</taxon>
        <taxon>Hymenobacteraceae</taxon>
        <taxon>Rufibacter</taxon>
    </lineage>
</organism>
<gene>
    <name evidence="2" type="ORF">FOA19_22120</name>
</gene>
<reference evidence="2 3" key="1">
    <citation type="submission" date="2019-07" db="EMBL/GenBank/DDBJ databases">
        <title>Rufibacter sp. nov., isolated from lake sediment.</title>
        <authorList>
            <person name="Qu J.-H."/>
        </authorList>
    </citation>
    <scope>NUCLEOTIDE SEQUENCE [LARGE SCALE GENOMIC DNA]</scope>
    <source>
        <strain evidence="2 3">NBS58-1</strain>
    </source>
</reference>
<dbReference type="RefSeq" id="WP_149093010.1">
    <property type="nucleotide sequence ID" value="NZ_VKKY01000003.1"/>
</dbReference>
<dbReference type="EMBL" id="VKKY01000003">
    <property type="protein sequence ID" value="KAA3437069.1"/>
    <property type="molecule type" value="Genomic_DNA"/>
</dbReference>
<accession>A0A5B6TDL5</accession>
<dbReference type="AlphaFoldDB" id="A0A5B6TDL5"/>
<name>A0A5B6TDL5_9BACT</name>
<comment type="caution">
    <text evidence="2">The sequence shown here is derived from an EMBL/GenBank/DDBJ whole genome shotgun (WGS) entry which is preliminary data.</text>
</comment>
<keyword evidence="3" id="KW-1185">Reference proteome</keyword>
<sequence>MKSCTYTKLASAILILVFPLVSGCAILPGGGYSNDPIVAEQQRQIESLKAELDRAEQDTNDAKQREKAAKSRLKAAQDELKVMQTEAKRRAS</sequence>
<dbReference type="PROSITE" id="PS51257">
    <property type="entry name" value="PROKAR_LIPOPROTEIN"/>
    <property type="match status" value="1"/>
</dbReference>
<evidence type="ECO:0000256" key="1">
    <source>
        <dbReference type="SAM" id="MobiDB-lite"/>
    </source>
</evidence>